<gene>
    <name evidence="2" type="ORF">scyTo_0005408</name>
</gene>
<reference evidence="2 3" key="1">
    <citation type="journal article" date="2018" name="Nat. Ecol. Evol.">
        <title>Shark genomes provide insights into elasmobranch evolution and the origin of vertebrates.</title>
        <authorList>
            <person name="Hara Y"/>
            <person name="Yamaguchi K"/>
            <person name="Onimaru K"/>
            <person name="Kadota M"/>
            <person name="Koyanagi M"/>
            <person name="Keeley SD"/>
            <person name="Tatsumi K"/>
            <person name="Tanaka K"/>
            <person name="Motone F"/>
            <person name="Kageyama Y"/>
            <person name="Nozu R"/>
            <person name="Adachi N"/>
            <person name="Nishimura O"/>
            <person name="Nakagawa R"/>
            <person name="Tanegashima C"/>
            <person name="Kiyatake I"/>
            <person name="Matsumoto R"/>
            <person name="Murakumo K"/>
            <person name="Nishida K"/>
            <person name="Terakita A"/>
            <person name="Kuratani S"/>
            <person name="Sato K"/>
            <person name="Hyodo S Kuraku.S."/>
        </authorList>
    </citation>
    <scope>NUCLEOTIDE SEQUENCE [LARGE SCALE GENOMIC DNA]</scope>
</reference>
<feature type="compositionally biased region" description="Gly residues" evidence="1">
    <location>
        <begin position="122"/>
        <end position="131"/>
    </location>
</feature>
<dbReference type="PANTHER" id="PTHR12752:SF5">
    <property type="entry name" value="PLECKSTRIN HOMOLOGY DOMAIN-CONTAINING FAMILY A MEMBER 6"/>
    <property type="match status" value="1"/>
</dbReference>
<proteinExistence type="predicted"/>
<keyword evidence="3" id="KW-1185">Reference proteome</keyword>
<name>A0A401P7A7_SCYTO</name>
<feature type="region of interest" description="Disordered" evidence="1">
    <location>
        <begin position="74"/>
        <end position="93"/>
    </location>
</feature>
<comment type="caution">
    <text evidence="2">The sequence shown here is derived from an EMBL/GenBank/DDBJ whole genome shotgun (WGS) entry which is preliminary data.</text>
</comment>
<dbReference type="OrthoDB" id="43122at2759"/>
<dbReference type="STRING" id="75743.A0A401P7A7"/>
<dbReference type="Proteomes" id="UP000288216">
    <property type="component" value="Unassembled WGS sequence"/>
</dbReference>
<accession>A0A401P7A7</accession>
<evidence type="ECO:0000256" key="1">
    <source>
        <dbReference type="SAM" id="MobiDB-lite"/>
    </source>
</evidence>
<feature type="compositionally biased region" description="Polar residues" evidence="1">
    <location>
        <begin position="132"/>
        <end position="158"/>
    </location>
</feature>
<sequence>MQVAVCCCRVSVLEKQEFGDWGGDELFEKALHRELLPRGLFAGGSPAELSNAAAIYIFGKTTSDCEREDRGITEAPAKPYRQSHNDRTTTFQDPVTGVVPIENCIFKLEDKPKPNMSHRAGGMRGEGGGGQRPTSIASEMSNHTLASEASQEQIARTSRSSKKNAAFGKRSNSMKRNPKANVLKSGWLFKQVQYNSCLTGGKNACEVAC</sequence>
<dbReference type="EMBL" id="BFAA01001676">
    <property type="protein sequence ID" value="GCB69031.1"/>
    <property type="molecule type" value="Genomic_DNA"/>
</dbReference>
<evidence type="ECO:0000313" key="3">
    <source>
        <dbReference type="Proteomes" id="UP000288216"/>
    </source>
</evidence>
<dbReference type="AlphaFoldDB" id="A0A401P7A7"/>
<protein>
    <submittedName>
        <fullName evidence="2">Uncharacterized protein</fullName>
    </submittedName>
</protein>
<organism evidence="2 3">
    <name type="scientific">Scyliorhinus torazame</name>
    <name type="common">Cloudy catshark</name>
    <name type="synonym">Catulus torazame</name>
    <dbReference type="NCBI Taxonomy" id="75743"/>
    <lineage>
        <taxon>Eukaryota</taxon>
        <taxon>Metazoa</taxon>
        <taxon>Chordata</taxon>
        <taxon>Craniata</taxon>
        <taxon>Vertebrata</taxon>
        <taxon>Chondrichthyes</taxon>
        <taxon>Elasmobranchii</taxon>
        <taxon>Galeomorphii</taxon>
        <taxon>Galeoidea</taxon>
        <taxon>Carcharhiniformes</taxon>
        <taxon>Scyliorhinidae</taxon>
        <taxon>Scyliorhinus</taxon>
    </lineage>
</organism>
<dbReference type="PANTHER" id="PTHR12752">
    <property type="entry name" value="PHOSPHOINOSITOL 3-PHOSPHATE-BINDING PROTEIN"/>
    <property type="match status" value="1"/>
</dbReference>
<evidence type="ECO:0000313" key="2">
    <source>
        <dbReference type="EMBL" id="GCB69031.1"/>
    </source>
</evidence>
<feature type="region of interest" description="Disordered" evidence="1">
    <location>
        <begin position="112"/>
        <end position="179"/>
    </location>
</feature>